<dbReference type="SUPFAM" id="SSF53756">
    <property type="entry name" value="UDP-Glycosyltransferase/glycogen phosphorylase"/>
    <property type="match status" value="1"/>
</dbReference>
<keyword evidence="2" id="KW-0328">Glycosyltransferase</keyword>
<dbReference type="PANTHER" id="PTHR46401:SF2">
    <property type="entry name" value="GLYCOSYLTRANSFERASE WBBK-RELATED"/>
    <property type="match status" value="1"/>
</dbReference>
<evidence type="ECO:0000313" key="2">
    <source>
        <dbReference type="EMBL" id="EQD40371.1"/>
    </source>
</evidence>
<gene>
    <name evidence="2" type="ORF">B1B_14944</name>
</gene>
<sequence>VLRERRTTPPPAAPSILSVSSNEPRKNLKVLPKVMEILGEKFDLVRVGPSIAGSIAFSGVPGPVLNALYSACDVFLFPSLEEGLGLPVAEAMTCGLPVVASDIEVMREVTGGAAILANPTSAERLASGVMQALADPAGLSRKGYDHSKVFEFTRFKTALRNYLQEIRGGTAR</sequence>
<reference evidence="2" key="2">
    <citation type="journal article" date="2014" name="ISME J.">
        <title>Microbial stratification in low pH oxic and suboxic macroscopic growths along an acid mine drainage.</title>
        <authorList>
            <person name="Mendez-Garcia C."/>
            <person name="Mesa V."/>
            <person name="Sprenger R.R."/>
            <person name="Richter M."/>
            <person name="Diez M.S."/>
            <person name="Solano J."/>
            <person name="Bargiela R."/>
            <person name="Golyshina O.V."/>
            <person name="Manteca A."/>
            <person name="Ramos J.L."/>
            <person name="Gallego J.R."/>
            <person name="Llorente I."/>
            <person name="Martins Dos Santos V.A."/>
            <person name="Jensen O.N."/>
            <person name="Pelaez A.I."/>
            <person name="Sanchez J."/>
            <person name="Ferrer M."/>
        </authorList>
    </citation>
    <scope>NUCLEOTIDE SEQUENCE</scope>
</reference>
<evidence type="ECO:0000256" key="1">
    <source>
        <dbReference type="ARBA" id="ARBA00022679"/>
    </source>
</evidence>
<accession>T0YXL1</accession>
<keyword evidence="1 2" id="KW-0808">Transferase</keyword>
<protein>
    <submittedName>
        <fullName evidence="2">Mannosyltransferase B</fullName>
    </submittedName>
</protein>
<dbReference type="Gene3D" id="3.40.50.2000">
    <property type="entry name" value="Glycogen Phosphorylase B"/>
    <property type="match status" value="1"/>
</dbReference>
<organism evidence="2">
    <name type="scientific">mine drainage metagenome</name>
    <dbReference type="NCBI Taxonomy" id="410659"/>
    <lineage>
        <taxon>unclassified sequences</taxon>
        <taxon>metagenomes</taxon>
        <taxon>ecological metagenomes</taxon>
    </lineage>
</organism>
<dbReference type="PANTHER" id="PTHR46401">
    <property type="entry name" value="GLYCOSYLTRANSFERASE WBBK-RELATED"/>
    <property type="match status" value="1"/>
</dbReference>
<dbReference type="AlphaFoldDB" id="T0YXL1"/>
<dbReference type="GO" id="GO:0016757">
    <property type="term" value="F:glycosyltransferase activity"/>
    <property type="evidence" value="ECO:0007669"/>
    <property type="project" value="UniProtKB-KW"/>
</dbReference>
<reference evidence="2" key="1">
    <citation type="submission" date="2013-08" db="EMBL/GenBank/DDBJ databases">
        <authorList>
            <person name="Mendez C."/>
            <person name="Richter M."/>
            <person name="Ferrer M."/>
            <person name="Sanchez J."/>
        </authorList>
    </citation>
    <scope>NUCLEOTIDE SEQUENCE</scope>
</reference>
<dbReference type="Pfam" id="PF13692">
    <property type="entry name" value="Glyco_trans_1_4"/>
    <property type="match status" value="1"/>
</dbReference>
<feature type="non-terminal residue" evidence="2">
    <location>
        <position position="1"/>
    </location>
</feature>
<comment type="caution">
    <text evidence="2">The sequence shown here is derived from an EMBL/GenBank/DDBJ whole genome shotgun (WGS) entry which is preliminary data.</text>
</comment>
<name>T0YXL1_9ZZZZ</name>
<proteinExistence type="predicted"/>
<dbReference type="EMBL" id="AUZY01009937">
    <property type="protein sequence ID" value="EQD40371.1"/>
    <property type="molecule type" value="Genomic_DNA"/>
</dbReference>